<protein>
    <submittedName>
        <fullName evidence="2">Uncharacterized protein DUF4435</fullName>
    </submittedName>
</protein>
<evidence type="ECO:0000313" key="2">
    <source>
        <dbReference type="EMBL" id="TCL38079.1"/>
    </source>
</evidence>
<proteinExistence type="predicted"/>
<accession>A0A4R1Q7G1</accession>
<keyword evidence="3" id="KW-1185">Reference proteome</keyword>
<organism evidence="2 3">
    <name type="scientific">Anaerospora hongkongensis</name>
    <dbReference type="NCBI Taxonomy" id="244830"/>
    <lineage>
        <taxon>Bacteria</taxon>
        <taxon>Bacillati</taxon>
        <taxon>Bacillota</taxon>
        <taxon>Negativicutes</taxon>
        <taxon>Selenomonadales</taxon>
        <taxon>Sporomusaceae</taxon>
        <taxon>Anaerospora</taxon>
    </lineage>
</organism>
<reference evidence="2 3" key="1">
    <citation type="submission" date="2019-03" db="EMBL/GenBank/DDBJ databases">
        <title>Genomic Encyclopedia of Type Strains, Phase IV (KMG-IV): sequencing the most valuable type-strain genomes for metagenomic binning, comparative biology and taxonomic classification.</title>
        <authorList>
            <person name="Goeker M."/>
        </authorList>
    </citation>
    <scope>NUCLEOTIDE SEQUENCE [LARGE SCALE GENOMIC DNA]</scope>
    <source>
        <strain evidence="2 3">DSM 15969</strain>
    </source>
</reference>
<dbReference type="Pfam" id="PF14491">
    <property type="entry name" value="DUF4435"/>
    <property type="match status" value="1"/>
</dbReference>
<dbReference type="InterPro" id="IPR029492">
    <property type="entry name" value="DUF4435"/>
</dbReference>
<sequence>MNASEDELVYSSEASATRYLYYQELNDINIFVEDAGKEYEYETIFKRLLGDQYSISTIFALGGKSNVRRRYEEFGSETPGNSLIKNFYIVDGDFDRYINPDELINDPCFIYLETYNIENYFLDENACTQFAKGRLRCFDSVVKNKINFCFWKDTIVEQASKLFLCYCFVKKYFPSNESVKRSAYLFIDYKTGFERSDGAYQQYWEFILELDSDAEKKISEIANNYEQINGNNYYNLICGKFLIDSLYSYIRSIITSKFDKDDFKWHLINHFDISQLNYIKSIITRISA</sequence>
<feature type="domain" description="DUF4435" evidence="1">
    <location>
        <begin position="27"/>
        <end position="257"/>
    </location>
</feature>
<gene>
    <name evidence="2" type="ORF">EV210_10445</name>
</gene>
<dbReference type="RefSeq" id="WP_132077506.1">
    <property type="nucleotide sequence ID" value="NZ_SLUI01000004.1"/>
</dbReference>
<dbReference type="OrthoDB" id="9801813at2"/>
<dbReference type="Proteomes" id="UP000295063">
    <property type="component" value="Unassembled WGS sequence"/>
</dbReference>
<name>A0A4R1Q7G1_9FIRM</name>
<dbReference type="EMBL" id="SLUI01000004">
    <property type="protein sequence ID" value="TCL38079.1"/>
    <property type="molecule type" value="Genomic_DNA"/>
</dbReference>
<evidence type="ECO:0000259" key="1">
    <source>
        <dbReference type="Pfam" id="PF14491"/>
    </source>
</evidence>
<dbReference type="AlphaFoldDB" id="A0A4R1Q7G1"/>
<evidence type="ECO:0000313" key="3">
    <source>
        <dbReference type="Proteomes" id="UP000295063"/>
    </source>
</evidence>
<comment type="caution">
    <text evidence="2">The sequence shown here is derived from an EMBL/GenBank/DDBJ whole genome shotgun (WGS) entry which is preliminary data.</text>
</comment>